<gene>
    <name evidence="1" type="ORF">V1517DRAFT_96783</name>
</gene>
<sequence length="138" mass="15798">MNRGSYTTKRRIAKLNDQELEAGVSEKGSWHNDYNDTAFVFIGSLPYNLTEGDILTIFSQYGNPVFIKLARDKDTGKSKGFAFLKYEDQRSTILAVDNLDGAVVLGRTLRVDHTHYRNRDDDEELERAMSFDKPNQSR</sequence>
<dbReference type="EMBL" id="MU970061">
    <property type="protein sequence ID" value="KAK9323485.1"/>
    <property type="molecule type" value="Genomic_DNA"/>
</dbReference>
<organism evidence="1 2">
    <name type="scientific">Lipomyces orientalis</name>
    <dbReference type="NCBI Taxonomy" id="1233043"/>
    <lineage>
        <taxon>Eukaryota</taxon>
        <taxon>Fungi</taxon>
        <taxon>Dikarya</taxon>
        <taxon>Ascomycota</taxon>
        <taxon>Saccharomycotina</taxon>
        <taxon>Lipomycetes</taxon>
        <taxon>Lipomycetales</taxon>
        <taxon>Lipomycetaceae</taxon>
        <taxon>Lipomyces</taxon>
    </lineage>
</organism>
<comment type="caution">
    <text evidence="1">The sequence shown here is derived from an EMBL/GenBank/DDBJ whole genome shotgun (WGS) entry which is preliminary data.</text>
</comment>
<keyword evidence="2" id="KW-1185">Reference proteome</keyword>
<reference evidence="2" key="1">
    <citation type="journal article" date="2024" name="Front. Bioeng. Biotechnol.">
        <title>Genome-scale model development and genomic sequencing of the oleaginous clade Lipomyces.</title>
        <authorList>
            <person name="Czajka J.J."/>
            <person name="Han Y."/>
            <person name="Kim J."/>
            <person name="Mondo S.J."/>
            <person name="Hofstad B.A."/>
            <person name="Robles A."/>
            <person name="Haridas S."/>
            <person name="Riley R."/>
            <person name="LaButti K."/>
            <person name="Pangilinan J."/>
            <person name="Andreopoulos W."/>
            <person name="Lipzen A."/>
            <person name="Yan J."/>
            <person name="Wang M."/>
            <person name="Ng V."/>
            <person name="Grigoriev I.V."/>
            <person name="Spatafora J.W."/>
            <person name="Magnuson J.K."/>
            <person name="Baker S.E."/>
            <person name="Pomraning K.R."/>
        </authorList>
    </citation>
    <scope>NUCLEOTIDE SEQUENCE [LARGE SCALE GENOMIC DNA]</scope>
    <source>
        <strain evidence="2">CBS 10300</strain>
    </source>
</reference>
<evidence type="ECO:0000313" key="1">
    <source>
        <dbReference type="EMBL" id="KAK9323485.1"/>
    </source>
</evidence>
<name>A0ACC3TR53_9ASCO</name>
<proteinExistence type="predicted"/>
<dbReference type="Proteomes" id="UP001489719">
    <property type="component" value="Unassembled WGS sequence"/>
</dbReference>
<accession>A0ACC3TR53</accession>
<evidence type="ECO:0000313" key="2">
    <source>
        <dbReference type="Proteomes" id="UP001489719"/>
    </source>
</evidence>
<protein>
    <submittedName>
        <fullName evidence="1">Uncharacterized protein</fullName>
    </submittedName>
</protein>